<dbReference type="InterPro" id="IPR004162">
    <property type="entry name" value="SINA-like_animal"/>
</dbReference>
<dbReference type="GO" id="GO:0005737">
    <property type="term" value="C:cytoplasm"/>
    <property type="evidence" value="ECO:0007669"/>
    <property type="project" value="TreeGrafter"/>
</dbReference>
<dbReference type="Pfam" id="PF21361">
    <property type="entry name" value="Sina_ZnF"/>
    <property type="match status" value="1"/>
</dbReference>
<dbReference type="GO" id="GO:0008270">
    <property type="term" value="F:zinc ion binding"/>
    <property type="evidence" value="ECO:0007669"/>
    <property type="project" value="UniProtKB-KW"/>
</dbReference>
<dbReference type="Gene3D" id="3.30.40.10">
    <property type="entry name" value="Zinc/RING finger domain, C3HC4 (zinc finger)"/>
    <property type="match status" value="2"/>
</dbReference>
<gene>
    <name evidence="7" type="ORF">SteCoe_17907</name>
</gene>
<dbReference type="InterPro" id="IPR013083">
    <property type="entry name" value="Znf_RING/FYVE/PHD"/>
</dbReference>
<keyword evidence="3" id="KW-0862">Zinc</keyword>
<feature type="domain" description="SIAH-type" evidence="6">
    <location>
        <begin position="98"/>
        <end position="167"/>
    </location>
</feature>
<evidence type="ECO:0000256" key="1">
    <source>
        <dbReference type="ARBA" id="ARBA00022723"/>
    </source>
</evidence>
<feature type="compositionally biased region" description="Polar residues" evidence="5">
    <location>
        <begin position="10"/>
        <end position="23"/>
    </location>
</feature>
<comment type="caution">
    <text evidence="7">The sequence shown here is derived from an EMBL/GenBank/DDBJ whole genome shotgun (WGS) entry which is preliminary data.</text>
</comment>
<dbReference type="GO" id="GO:0061630">
    <property type="term" value="F:ubiquitin protein ligase activity"/>
    <property type="evidence" value="ECO:0007669"/>
    <property type="project" value="TreeGrafter"/>
</dbReference>
<dbReference type="PROSITE" id="PS51081">
    <property type="entry name" value="ZF_SIAH"/>
    <property type="match status" value="1"/>
</dbReference>
<evidence type="ECO:0000256" key="5">
    <source>
        <dbReference type="SAM" id="MobiDB-lite"/>
    </source>
</evidence>
<dbReference type="InterPro" id="IPR013010">
    <property type="entry name" value="Znf_SIAH"/>
</dbReference>
<keyword evidence="8" id="KW-1185">Reference proteome</keyword>
<dbReference type="GO" id="GO:0031624">
    <property type="term" value="F:ubiquitin conjugating enzyme binding"/>
    <property type="evidence" value="ECO:0007669"/>
    <property type="project" value="TreeGrafter"/>
</dbReference>
<dbReference type="PANTHER" id="PTHR45877">
    <property type="entry name" value="E3 UBIQUITIN-PROTEIN LIGASE SIAH2"/>
    <property type="match status" value="1"/>
</dbReference>
<dbReference type="PANTHER" id="PTHR45877:SF2">
    <property type="entry name" value="E3 UBIQUITIN-PROTEIN LIGASE SINA-RELATED"/>
    <property type="match status" value="1"/>
</dbReference>
<evidence type="ECO:0000256" key="3">
    <source>
        <dbReference type="ARBA" id="ARBA00022833"/>
    </source>
</evidence>
<evidence type="ECO:0000256" key="2">
    <source>
        <dbReference type="ARBA" id="ARBA00022771"/>
    </source>
</evidence>
<dbReference type="SUPFAM" id="SSF49599">
    <property type="entry name" value="TRAF domain-like"/>
    <property type="match status" value="1"/>
</dbReference>
<feature type="region of interest" description="Disordered" evidence="5">
    <location>
        <begin position="1"/>
        <end position="23"/>
    </location>
</feature>
<protein>
    <recommendedName>
        <fullName evidence="6">SIAH-type domain-containing protein</fullName>
    </recommendedName>
</protein>
<dbReference type="AlphaFoldDB" id="A0A1R2BY85"/>
<evidence type="ECO:0000259" key="6">
    <source>
        <dbReference type="PROSITE" id="PS51081"/>
    </source>
</evidence>
<dbReference type="EMBL" id="MPUH01000374">
    <property type="protein sequence ID" value="OMJ81597.1"/>
    <property type="molecule type" value="Genomic_DNA"/>
</dbReference>
<sequence>MSSESEESVRTASQSTNISQYSPQIIPRPSENFYSNFFCVSCCEYLSPPVIRCPNDHNICFECINRTAMLSGGMRCSVCRHPLDRELRNRVIEGQLRELLMGCKWKSLGCMEEVKLSDLRNHTRNCSFKPLDIISCPYNHINEPSQTKCTWVGKNKELAAHMEAKHHIKIVAISQSLRISWNIPTDYRLKVRTIRISPSLAEKENTDFILVHIFDPKTKIGSFAIFSLNQEIILKYSLNIIDKNHPETSCKFKGRTLPFGKVDMRNTSVEDAKNIFYVTWDFLESMKFFNSEDEFHYFTFRVKFFI</sequence>
<dbReference type="OrthoDB" id="941555at2759"/>
<organism evidence="7 8">
    <name type="scientific">Stentor coeruleus</name>
    <dbReference type="NCBI Taxonomy" id="5963"/>
    <lineage>
        <taxon>Eukaryota</taxon>
        <taxon>Sar</taxon>
        <taxon>Alveolata</taxon>
        <taxon>Ciliophora</taxon>
        <taxon>Postciliodesmatophora</taxon>
        <taxon>Heterotrichea</taxon>
        <taxon>Heterotrichida</taxon>
        <taxon>Stentoridae</taxon>
        <taxon>Stentor</taxon>
    </lineage>
</organism>
<dbReference type="GO" id="GO:0043161">
    <property type="term" value="P:proteasome-mediated ubiquitin-dependent protein catabolic process"/>
    <property type="evidence" value="ECO:0007669"/>
    <property type="project" value="TreeGrafter"/>
</dbReference>
<evidence type="ECO:0000313" key="7">
    <source>
        <dbReference type="EMBL" id="OMJ81597.1"/>
    </source>
</evidence>
<name>A0A1R2BY85_9CILI</name>
<dbReference type="GO" id="GO:0016567">
    <property type="term" value="P:protein ubiquitination"/>
    <property type="evidence" value="ECO:0007669"/>
    <property type="project" value="UniProtKB-UniPathway"/>
</dbReference>
<dbReference type="UniPathway" id="UPA00143"/>
<evidence type="ECO:0000313" key="8">
    <source>
        <dbReference type="Proteomes" id="UP000187209"/>
    </source>
</evidence>
<proteinExistence type="predicted"/>
<reference evidence="7 8" key="1">
    <citation type="submission" date="2016-11" db="EMBL/GenBank/DDBJ databases">
        <title>The macronuclear genome of Stentor coeruleus: a giant cell with tiny introns.</title>
        <authorList>
            <person name="Slabodnick M."/>
            <person name="Ruby J.G."/>
            <person name="Reiff S.B."/>
            <person name="Swart E.C."/>
            <person name="Gosai S."/>
            <person name="Prabakaran S."/>
            <person name="Witkowska E."/>
            <person name="Larue G.E."/>
            <person name="Fisher S."/>
            <person name="Freeman R.M."/>
            <person name="Gunawardena J."/>
            <person name="Chu W."/>
            <person name="Stover N.A."/>
            <person name="Gregory B.D."/>
            <person name="Nowacki M."/>
            <person name="Derisi J."/>
            <person name="Roy S.W."/>
            <person name="Marshall W.F."/>
            <person name="Sood P."/>
        </authorList>
    </citation>
    <scope>NUCLEOTIDE SEQUENCE [LARGE SCALE GENOMIC DNA]</scope>
    <source>
        <strain evidence="7">WM001</strain>
    </source>
</reference>
<evidence type="ECO:0000256" key="4">
    <source>
        <dbReference type="PROSITE-ProRule" id="PRU00455"/>
    </source>
</evidence>
<dbReference type="Proteomes" id="UP000187209">
    <property type="component" value="Unassembled WGS sequence"/>
</dbReference>
<keyword evidence="2 4" id="KW-0863">Zinc-finger</keyword>
<dbReference type="SUPFAM" id="SSF57850">
    <property type="entry name" value="RING/U-box"/>
    <property type="match status" value="1"/>
</dbReference>
<keyword evidence="1" id="KW-0479">Metal-binding</keyword>
<accession>A0A1R2BY85</accession>